<evidence type="ECO:0000313" key="3">
    <source>
        <dbReference type="Proteomes" id="UP000239590"/>
    </source>
</evidence>
<gene>
    <name evidence="2" type="ORF">C5O19_18755</name>
</gene>
<dbReference type="SUPFAM" id="SSF101898">
    <property type="entry name" value="NHL repeat"/>
    <property type="match status" value="1"/>
</dbReference>
<comment type="caution">
    <text evidence="2">The sequence shown here is derived from an EMBL/GenBank/DDBJ whole genome shotgun (WGS) entry which is preliminary data.</text>
</comment>
<dbReference type="PROSITE" id="PS51257">
    <property type="entry name" value="PROKAR_LIPOPROTEIN"/>
    <property type="match status" value="1"/>
</dbReference>
<keyword evidence="1" id="KW-0732">Signal</keyword>
<organism evidence="2 3">
    <name type="scientific">Siphonobacter curvatus</name>
    <dbReference type="NCBI Taxonomy" id="2094562"/>
    <lineage>
        <taxon>Bacteria</taxon>
        <taxon>Pseudomonadati</taxon>
        <taxon>Bacteroidota</taxon>
        <taxon>Cytophagia</taxon>
        <taxon>Cytophagales</taxon>
        <taxon>Cytophagaceae</taxon>
        <taxon>Siphonobacter</taxon>
    </lineage>
</organism>
<dbReference type="InterPro" id="IPR048031">
    <property type="entry name" value="ScyD/ScyE-like"/>
</dbReference>
<protein>
    <recommendedName>
        <fullName evidence="4">ScyD/ScyE family protein</fullName>
    </recommendedName>
</protein>
<dbReference type="AlphaFoldDB" id="A0A2S7IHQ4"/>
<dbReference type="OrthoDB" id="928769at2"/>
<dbReference type="EMBL" id="PTRA01000004">
    <property type="protein sequence ID" value="PQA55463.1"/>
    <property type="molecule type" value="Genomic_DNA"/>
</dbReference>
<reference evidence="3" key="1">
    <citation type="submission" date="2018-02" db="EMBL/GenBank/DDBJ databases">
        <title>Genome sequencing of Solimonas sp. HR-BB.</title>
        <authorList>
            <person name="Lee Y."/>
            <person name="Jeon C.O."/>
        </authorList>
    </citation>
    <scope>NUCLEOTIDE SEQUENCE [LARGE SCALE GENOMIC DNA]</scope>
    <source>
        <strain evidence="3">HR-U</strain>
    </source>
</reference>
<accession>A0A2S7IHQ4</accession>
<feature type="chain" id="PRO_5015497879" description="ScyD/ScyE family protein" evidence="1">
    <location>
        <begin position="24"/>
        <end position="324"/>
    </location>
</feature>
<dbReference type="Proteomes" id="UP000239590">
    <property type="component" value="Unassembled WGS sequence"/>
</dbReference>
<evidence type="ECO:0000313" key="2">
    <source>
        <dbReference type="EMBL" id="PQA55463.1"/>
    </source>
</evidence>
<evidence type="ECO:0000256" key="1">
    <source>
        <dbReference type="SAM" id="SignalP"/>
    </source>
</evidence>
<dbReference type="RefSeq" id="WP_104714932.1">
    <property type="nucleotide sequence ID" value="NZ_PTRA01000004.1"/>
</dbReference>
<name>A0A2S7IHQ4_9BACT</name>
<evidence type="ECO:0008006" key="4">
    <source>
        <dbReference type="Google" id="ProtNLM"/>
    </source>
</evidence>
<feature type="signal peptide" evidence="1">
    <location>
        <begin position="1"/>
        <end position="23"/>
    </location>
</feature>
<dbReference type="InterPro" id="IPR011042">
    <property type="entry name" value="6-blade_b-propeller_TolB-like"/>
</dbReference>
<dbReference type="Gene3D" id="2.120.10.30">
    <property type="entry name" value="TolB, C-terminal domain"/>
    <property type="match status" value="1"/>
</dbReference>
<proteinExistence type="predicted"/>
<dbReference type="NCBIfam" id="NF033206">
    <property type="entry name" value="ScyE_fam"/>
    <property type="match status" value="1"/>
</dbReference>
<keyword evidence="3" id="KW-1185">Reference proteome</keyword>
<sequence length="324" mass="34408">MKRTLSLLSSALLVGLLSCTDHEVPNPGEVIRQTVIENLKSPIGLAFNAQDQIFVTEAGTGNQDARVSMIMNGQAMPVVTGMQSVAAEGTIEGIGHLYFHGDSLYILHGIEGMIYSVKTSSLNPNQPLAASSITRQFVRPIVDSLKLVTPLNSNVYNLTAGPNGDLYITDAGTNIVLKREKGTGKISLFAKIPKVTPTAEAVPTGIVFDGQKFLVTALSGGPFIDGTSKIFQIDLAGNVSDYKTGFTTLTDITLSGANKPVVVQLARFAFAPTPGFVPNSGNLLSEEGKAVVTGFSMPTDIENKGTNKYYVLNHGSGKLEMVSW</sequence>